<accession>A0A6P3H8E2</accession>
<reference evidence="3" key="1">
    <citation type="submission" date="2025-08" db="UniProtKB">
        <authorList>
            <consortium name="RefSeq"/>
        </authorList>
    </citation>
    <scope>IDENTIFICATION</scope>
    <source>
        <tissue evidence="3">Blood</tissue>
    </source>
</reference>
<gene>
    <name evidence="3" type="primary">LOC104988418</name>
</gene>
<dbReference type="GO" id="GO:0006694">
    <property type="term" value="P:steroid biosynthetic process"/>
    <property type="evidence" value="ECO:0007669"/>
    <property type="project" value="InterPro"/>
</dbReference>
<dbReference type="AlphaFoldDB" id="A0A6P3H8E2"/>
<dbReference type="Proteomes" id="UP000515208">
    <property type="component" value="Unplaced"/>
</dbReference>
<dbReference type="InterPro" id="IPR036291">
    <property type="entry name" value="NAD(P)-bd_dom_sf"/>
</dbReference>
<dbReference type="Pfam" id="PF01073">
    <property type="entry name" value="3Beta_HSD"/>
    <property type="match status" value="1"/>
</dbReference>
<dbReference type="InterPro" id="IPR002225">
    <property type="entry name" value="3Beta_OHSteriod_DH/Estase"/>
</dbReference>
<evidence type="ECO:0000313" key="2">
    <source>
        <dbReference type="Proteomes" id="UP000515208"/>
    </source>
</evidence>
<dbReference type="GeneID" id="104988418"/>
<protein>
    <submittedName>
        <fullName evidence="3">Sterol-4-alpha-carboxylate 3-dehydrogenase, decarboxylating-like</fullName>
    </submittedName>
</protein>
<dbReference type="GO" id="GO:0016616">
    <property type="term" value="F:oxidoreductase activity, acting on the CH-OH group of donors, NAD or NADP as acceptor"/>
    <property type="evidence" value="ECO:0007669"/>
    <property type="project" value="InterPro"/>
</dbReference>
<proteinExistence type="predicted"/>
<dbReference type="SUPFAM" id="SSF51735">
    <property type="entry name" value="NAD(P)-binding Rossmann-fold domains"/>
    <property type="match status" value="1"/>
</dbReference>
<evidence type="ECO:0000313" key="3">
    <source>
        <dbReference type="RefSeq" id="XP_010838366.1"/>
    </source>
</evidence>
<evidence type="ECO:0000259" key="1">
    <source>
        <dbReference type="Pfam" id="PF01073"/>
    </source>
</evidence>
<dbReference type="RefSeq" id="XP_010838366.1">
    <property type="nucleotide sequence ID" value="XM_010840064.1"/>
</dbReference>
<dbReference type="Gene3D" id="3.40.50.720">
    <property type="entry name" value="NAD(P)-binding Rossmann-like Domain"/>
    <property type="match status" value="1"/>
</dbReference>
<sequence>MEQAAGEPTRTCLTEDIPKAKRCTVIGGCGFLGQHMVEQLLARGYAVNVFDIRQGFDNPRVQFFLGDLCSQQVTDHLAFLIMPGPLKGDHQTSLAQRPAQLFPKEKFFF</sequence>
<feature type="domain" description="3-beta hydroxysteroid dehydrogenase/isomerase" evidence="1">
    <location>
        <begin position="25"/>
        <end position="55"/>
    </location>
</feature>
<keyword evidence="2" id="KW-1185">Reference proteome</keyword>
<name>A0A6P3H8E2_BISBB</name>
<organism evidence="2 3">
    <name type="scientific">Bison bison bison</name>
    <name type="common">North American plains bison</name>
    <dbReference type="NCBI Taxonomy" id="43346"/>
    <lineage>
        <taxon>Eukaryota</taxon>
        <taxon>Metazoa</taxon>
        <taxon>Chordata</taxon>
        <taxon>Craniata</taxon>
        <taxon>Vertebrata</taxon>
        <taxon>Euteleostomi</taxon>
        <taxon>Mammalia</taxon>
        <taxon>Eutheria</taxon>
        <taxon>Laurasiatheria</taxon>
        <taxon>Artiodactyla</taxon>
        <taxon>Ruminantia</taxon>
        <taxon>Pecora</taxon>
        <taxon>Bovidae</taxon>
        <taxon>Bovinae</taxon>
        <taxon>Bison</taxon>
    </lineage>
</organism>
<dbReference type="KEGG" id="bbis:104988418"/>